<feature type="compositionally biased region" description="Low complexity" evidence="1">
    <location>
        <begin position="1"/>
        <end position="15"/>
    </location>
</feature>
<dbReference type="EMBL" id="KQ090162">
    <property type="protein sequence ID" value="KMT03915.1"/>
    <property type="molecule type" value="Genomic_DNA"/>
</dbReference>
<feature type="compositionally biased region" description="Polar residues" evidence="1">
    <location>
        <begin position="28"/>
        <end position="38"/>
    </location>
</feature>
<keyword evidence="3" id="KW-1185">Reference proteome</keyword>
<protein>
    <submittedName>
        <fullName evidence="2">Uncharacterized protein</fullName>
    </submittedName>
</protein>
<evidence type="ECO:0000256" key="1">
    <source>
        <dbReference type="SAM" id="MobiDB-lite"/>
    </source>
</evidence>
<accession>A0A0J8BQY8</accession>
<gene>
    <name evidence="2" type="ORF">BVRB_8g187730</name>
</gene>
<dbReference type="Proteomes" id="UP000035740">
    <property type="component" value="Chromosome 8"/>
</dbReference>
<dbReference type="AlphaFoldDB" id="A0A0J8BQY8"/>
<feature type="region of interest" description="Disordered" evidence="1">
    <location>
        <begin position="1"/>
        <end position="38"/>
    </location>
</feature>
<reference evidence="2 3" key="1">
    <citation type="journal article" date="2014" name="Nature">
        <title>The genome of the recently domesticated crop plant sugar beet (Beta vulgaris).</title>
        <authorList>
            <person name="Dohm J.C."/>
            <person name="Minoche A.E."/>
            <person name="Holtgrawe D."/>
            <person name="Capella-Gutierrez S."/>
            <person name="Zakrzewski F."/>
            <person name="Tafer H."/>
            <person name="Rupp O."/>
            <person name="Sorensen T.R."/>
            <person name="Stracke R."/>
            <person name="Reinhardt R."/>
            <person name="Goesmann A."/>
            <person name="Kraft T."/>
            <person name="Schulz B."/>
            <person name="Stadler P.F."/>
            <person name="Schmidt T."/>
            <person name="Gabaldon T."/>
            <person name="Lehrach H."/>
            <person name="Weisshaar B."/>
            <person name="Himmelbauer H."/>
        </authorList>
    </citation>
    <scope>NUCLEOTIDE SEQUENCE [LARGE SCALE GENOMIC DNA]</scope>
    <source>
        <tissue evidence="2">Taproot</tissue>
    </source>
</reference>
<sequence length="83" mass="9353">MSSSSGRGRASGGQSTPHPPNDPEGETPLSNMILSPQRSRVKARIPQTISWTLLRYHVILLVVDRDFLVGLRLIVFLLEYYIF</sequence>
<organism evidence="2 3">
    <name type="scientific">Beta vulgaris subsp. vulgaris</name>
    <name type="common">Beet</name>
    <dbReference type="NCBI Taxonomy" id="3555"/>
    <lineage>
        <taxon>Eukaryota</taxon>
        <taxon>Viridiplantae</taxon>
        <taxon>Streptophyta</taxon>
        <taxon>Embryophyta</taxon>
        <taxon>Tracheophyta</taxon>
        <taxon>Spermatophyta</taxon>
        <taxon>Magnoliopsida</taxon>
        <taxon>eudicotyledons</taxon>
        <taxon>Gunneridae</taxon>
        <taxon>Pentapetalae</taxon>
        <taxon>Caryophyllales</taxon>
        <taxon>Chenopodiaceae</taxon>
        <taxon>Betoideae</taxon>
        <taxon>Beta</taxon>
    </lineage>
</organism>
<evidence type="ECO:0000313" key="3">
    <source>
        <dbReference type="Proteomes" id="UP000035740"/>
    </source>
</evidence>
<evidence type="ECO:0000313" key="2">
    <source>
        <dbReference type="EMBL" id="KMT03915.1"/>
    </source>
</evidence>
<dbReference type="Gramene" id="KMT03915">
    <property type="protein sequence ID" value="KMT03915"/>
    <property type="gene ID" value="BVRB_8g187730"/>
</dbReference>
<proteinExistence type="predicted"/>
<name>A0A0J8BQY8_BETVV</name>